<sequence>MRNPAAAGGSASCKGIAAWVLALASIVAAPCAGSARAAAIPSFDHVVVVVMENHGYSSIIGNADAPYVNALAAQGASFTASYAVTHPSQPNYLAMYSGSTQGVTTDSCPQDFAGVANLGGQLIAAGRSFVGYAEDLPAAGYTGCSAGLYVRKHNPWVDFDDVPPGSNQPFSAFPTDFSLLPDVAFLIPNQCNNTHDCAIAVGDAWLQAHVDAYAQWAKTHESLLILTWDEDAGEDANRIVTLFVGAHVLAGEYAEPTGHYRTLATLQAMHGLPAIGATVGLAPVTDIWSDIVFSDGFEGAPLR</sequence>
<reference evidence="3 4" key="1">
    <citation type="submission" date="2016-10" db="EMBL/GenBank/DDBJ databases">
        <authorList>
            <person name="de Groot N.N."/>
        </authorList>
    </citation>
    <scope>NUCLEOTIDE SEQUENCE [LARGE SCALE GENOMIC DNA]</scope>
    <source>
        <strain evidence="3 4">CGMCC 1.7659</strain>
    </source>
</reference>
<organism evidence="3 4">
    <name type="scientific">Dokdonella immobilis</name>
    <dbReference type="NCBI Taxonomy" id="578942"/>
    <lineage>
        <taxon>Bacteria</taxon>
        <taxon>Pseudomonadati</taxon>
        <taxon>Pseudomonadota</taxon>
        <taxon>Gammaproteobacteria</taxon>
        <taxon>Lysobacterales</taxon>
        <taxon>Rhodanobacteraceae</taxon>
        <taxon>Dokdonella</taxon>
    </lineage>
</organism>
<dbReference type="EMBL" id="FOVF01000026">
    <property type="protein sequence ID" value="SFN50031.1"/>
    <property type="molecule type" value="Genomic_DNA"/>
</dbReference>
<feature type="chain" id="PRO_5011624665" evidence="2">
    <location>
        <begin position="38"/>
        <end position="303"/>
    </location>
</feature>
<keyword evidence="2" id="KW-0732">Signal</keyword>
<dbReference type="AlphaFoldDB" id="A0A1I4ZIE2"/>
<dbReference type="Proteomes" id="UP000198575">
    <property type="component" value="Unassembled WGS sequence"/>
</dbReference>
<evidence type="ECO:0000313" key="4">
    <source>
        <dbReference type="Proteomes" id="UP000198575"/>
    </source>
</evidence>
<dbReference type="InterPro" id="IPR017850">
    <property type="entry name" value="Alkaline_phosphatase_core_sf"/>
</dbReference>
<dbReference type="PANTHER" id="PTHR31956">
    <property type="entry name" value="NON-SPECIFIC PHOSPHOLIPASE C4-RELATED"/>
    <property type="match status" value="1"/>
</dbReference>
<dbReference type="OrthoDB" id="9770871at2"/>
<evidence type="ECO:0000256" key="1">
    <source>
        <dbReference type="ARBA" id="ARBA00022801"/>
    </source>
</evidence>
<dbReference type="Gene3D" id="3.40.720.10">
    <property type="entry name" value="Alkaline Phosphatase, subunit A"/>
    <property type="match status" value="1"/>
</dbReference>
<dbReference type="Pfam" id="PF04185">
    <property type="entry name" value="Phosphoesterase"/>
    <property type="match status" value="1"/>
</dbReference>
<evidence type="ECO:0000256" key="2">
    <source>
        <dbReference type="SAM" id="SignalP"/>
    </source>
</evidence>
<name>A0A1I4ZIE2_9GAMM</name>
<gene>
    <name evidence="3" type="ORF">SAMN05216289_12621</name>
</gene>
<proteinExistence type="predicted"/>
<dbReference type="STRING" id="578942.SAMN05216289_12621"/>
<dbReference type="RefSeq" id="WP_092409461.1">
    <property type="nucleotide sequence ID" value="NZ_FOVF01000026.1"/>
</dbReference>
<evidence type="ECO:0000313" key="3">
    <source>
        <dbReference type="EMBL" id="SFN50031.1"/>
    </source>
</evidence>
<dbReference type="PANTHER" id="PTHR31956:SF1">
    <property type="entry name" value="NON-SPECIFIC PHOSPHOLIPASE C1"/>
    <property type="match status" value="1"/>
</dbReference>
<dbReference type="GO" id="GO:0042578">
    <property type="term" value="F:phosphoric ester hydrolase activity"/>
    <property type="evidence" value="ECO:0007669"/>
    <property type="project" value="UniProtKB-ARBA"/>
</dbReference>
<keyword evidence="4" id="KW-1185">Reference proteome</keyword>
<dbReference type="SUPFAM" id="SSF53649">
    <property type="entry name" value="Alkaline phosphatase-like"/>
    <property type="match status" value="1"/>
</dbReference>
<keyword evidence="1" id="KW-0378">Hydrolase</keyword>
<protein>
    <submittedName>
        <fullName evidence="3">Acid phosphatase</fullName>
    </submittedName>
</protein>
<dbReference type="InterPro" id="IPR007312">
    <property type="entry name" value="Phosphoesterase"/>
</dbReference>
<feature type="signal peptide" evidence="2">
    <location>
        <begin position="1"/>
        <end position="37"/>
    </location>
</feature>
<accession>A0A1I4ZIE2</accession>